<dbReference type="PRINTS" id="PR00014">
    <property type="entry name" value="FNTYPEIII"/>
</dbReference>
<keyword evidence="3" id="KW-0677">Repeat</keyword>
<evidence type="ECO:0000256" key="7">
    <source>
        <dbReference type="ARBA" id="ARBA00023180"/>
    </source>
</evidence>
<feature type="region of interest" description="Disordered" evidence="8">
    <location>
        <begin position="833"/>
        <end position="874"/>
    </location>
</feature>
<evidence type="ECO:0000256" key="8">
    <source>
        <dbReference type="SAM" id="MobiDB-lite"/>
    </source>
</evidence>
<evidence type="ECO:0000256" key="1">
    <source>
        <dbReference type="ARBA" id="ARBA00004479"/>
    </source>
</evidence>
<feature type="compositionally biased region" description="Polar residues" evidence="8">
    <location>
        <begin position="835"/>
        <end position="844"/>
    </location>
</feature>
<dbReference type="EMBL" id="BGZK01001982">
    <property type="protein sequence ID" value="GBP89205.1"/>
    <property type="molecule type" value="Genomic_DNA"/>
</dbReference>
<dbReference type="FunFam" id="2.60.40.10:FF:000028">
    <property type="entry name" value="Neuronal cell adhesion molecule"/>
    <property type="match status" value="2"/>
</dbReference>
<dbReference type="Gene3D" id="2.60.40.10">
    <property type="entry name" value="Immunoglobulins"/>
    <property type="match status" value="4"/>
</dbReference>
<keyword evidence="2" id="KW-0812">Transmembrane</keyword>
<evidence type="ECO:0000256" key="6">
    <source>
        <dbReference type="ARBA" id="ARBA00023157"/>
    </source>
</evidence>
<reference evidence="10 11" key="1">
    <citation type="journal article" date="2019" name="Commun. Biol.">
        <title>The bagworm genome reveals a unique fibroin gene that provides high tensile strength.</title>
        <authorList>
            <person name="Kono N."/>
            <person name="Nakamura H."/>
            <person name="Ohtoshi R."/>
            <person name="Tomita M."/>
            <person name="Numata K."/>
            <person name="Arakawa K."/>
        </authorList>
    </citation>
    <scope>NUCLEOTIDE SEQUENCE [LARGE SCALE GENOMIC DNA]</scope>
</reference>
<dbReference type="InterPro" id="IPR010560">
    <property type="entry name" value="Neogenin_C"/>
</dbReference>
<dbReference type="InterPro" id="IPR003961">
    <property type="entry name" value="FN3_dom"/>
</dbReference>
<evidence type="ECO:0000256" key="2">
    <source>
        <dbReference type="ARBA" id="ARBA00022692"/>
    </source>
</evidence>
<feature type="domain" description="Fibronectin type-III" evidence="9">
    <location>
        <begin position="292"/>
        <end position="388"/>
    </location>
</feature>
<feature type="domain" description="Fibronectin type-III" evidence="9">
    <location>
        <begin position="166"/>
        <end position="261"/>
    </location>
</feature>
<dbReference type="STRING" id="151549.A0A4C1ZRH8"/>
<dbReference type="PANTHER" id="PTHR44170:SF54">
    <property type="entry name" value="FI24025P1"/>
    <property type="match status" value="1"/>
</dbReference>
<dbReference type="SMART" id="SM00060">
    <property type="entry name" value="FN3"/>
    <property type="match status" value="4"/>
</dbReference>
<feature type="domain" description="Fibronectin type-III" evidence="9">
    <location>
        <begin position="393"/>
        <end position="490"/>
    </location>
</feature>
<feature type="compositionally biased region" description="Acidic residues" evidence="8">
    <location>
        <begin position="260"/>
        <end position="282"/>
    </location>
</feature>
<evidence type="ECO:0000256" key="5">
    <source>
        <dbReference type="ARBA" id="ARBA00023136"/>
    </source>
</evidence>
<proteinExistence type="predicted"/>
<evidence type="ECO:0000256" key="4">
    <source>
        <dbReference type="ARBA" id="ARBA00022989"/>
    </source>
</evidence>
<feature type="non-terminal residue" evidence="10">
    <location>
        <position position="1"/>
    </location>
</feature>
<dbReference type="GO" id="GO:0098609">
    <property type="term" value="P:cell-cell adhesion"/>
    <property type="evidence" value="ECO:0007669"/>
    <property type="project" value="TreeGrafter"/>
</dbReference>
<dbReference type="InterPro" id="IPR036116">
    <property type="entry name" value="FN3_sf"/>
</dbReference>
<dbReference type="OrthoDB" id="114660at2759"/>
<accession>A0A4C1ZRH8</accession>
<evidence type="ECO:0000313" key="11">
    <source>
        <dbReference type="Proteomes" id="UP000299102"/>
    </source>
</evidence>
<evidence type="ECO:0000259" key="9">
    <source>
        <dbReference type="PROSITE" id="PS50853"/>
    </source>
</evidence>
<keyword evidence="5" id="KW-0472">Membrane</keyword>
<dbReference type="AlphaFoldDB" id="A0A4C1ZRH8"/>
<dbReference type="InterPro" id="IPR013783">
    <property type="entry name" value="Ig-like_fold"/>
</dbReference>
<sequence length="926" mass="96735">IESEREQWQSAEGGVTELTVGGLRAGAEYGVRVAAAGGASSAELRVRTPPAAPAASPVNVTATPASATSILVRWDAPPTRTHRGPLTGYKIRYRAVNGPGAGMGTRRRAESLTTPADARRAELRGLERGTTYQVRVCALNANGSGPFSEWTTASTAPHDLDESAPPPQPPPLRTRAGRDWISVWWSAEGAGAGGVRVRGYSLGWGLGVPDEHSRDLSPHTHSYVIRDLQLNAEYVISLRASNNLGPGPPVYATVRTRTADEDDLGDVPDEDSNDDEGDDDDKDLEKAPPLIPPVGLKVIMLSGTTAVVYWTDPTLPRGQTATDGRRYVVRWAAAGSAGGRARTFNATDLNCMIDELKPFSTYEFAVKLIKGDRESAWSMLVSNTTLEATPSTPPRDLRVTAAPNAARAVELSWSPPLRPNGLITGYVVMYAAEKASATQDWAAVAVAGPRTSTRVDKLRARTTYLFKVQARNSKGLGPFSVPVRHTTAMEEGGGALAGATSAWLWASAGGACAVLALAAALALSLCCRRGTPPLSPDRSTYQKSAATAAIKPPDLWIHHDQMELKHIDKGLHGSAMSAGSVDGGGVGGGGPLMSSTLTLARAPPAEYESARVPPPHPHPGSVDRRHYAHTTSMVRIERRCESVDSDDTAVLRSSSASLPAPCCRRCDCPREHAPNPAHLLDLLQPMSSVGCAATCERRPHRPPLAAPDQNTPLIVGTVLASPQPSLASLQPLHPPPGPCGAGTCPLGAACGAPPTPAGLVAGAGSLSGGSDVYAVARERGHYVAYEPLGHYTHRDSMGSEAGGAGAAGSLHRRAGLVSGAGGVAPMHSFVLPSEHASSNHSTPSHGKGSVREASPYKRSGGSSPGASACGSGTNRLALGGAVPAAGDELEPLTPSRSTERLHREMANLEGLMKDLSAITGHHQFQC</sequence>
<dbReference type="SUPFAM" id="SSF49265">
    <property type="entry name" value="Fibronectin type III"/>
    <property type="match status" value="3"/>
</dbReference>
<dbReference type="PANTHER" id="PTHR44170">
    <property type="entry name" value="PROTEIN SIDEKICK"/>
    <property type="match status" value="1"/>
</dbReference>
<keyword evidence="6" id="KW-1015">Disulfide bond</keyword>
<keyword evidence="11" id="KW-1185">Reference proteome</keyword>
<dbReference type="CDD" id="cd00063">
    <property type="entry name" value="FN3"/>
    <property type="match status" value="4"/>
</dbReference>
<dbReference type="Proteomes" id="UP000299102">
    <property type="component" value="Unassembled WGS sequence"/>
</dbReference>
<keyword evidence="4" id="KW-1133">Transmembrane helix</keyword>
<feature type="domain" description="Fibronectin type-III" evidence="9">
    <location>
        <begin position="1"/>
        <end position="51"/>
    </location>
</feature>
<evidence type="ECO:0000256" key="3">
    <source>
        <dbReference type="ARBA" id="ARBA00022737"/>
    </source>
</evidence>
<comment type="caution">
    <text evidence="10">The sequence shown here is derived from an EMBL/GenBank/DDBJ whole genome shotgun (WGS) entry which is preliminary data.</text>
</comment>
<keyword evidence="7" id="KW-0325">Glycoprotein</keyword>
<evidence type="ECO:0000313" key="10">
    <source>
        <dbReference type="EMBL" id="GBP89205.1"/>
    </source>
</evidence>
<feature type="compositionally biased region" description="Low complexity" evidence="8">
    <location>
        <begin position="859"/>
        <end position="872"/>
    </location>
</feature>
<dbReference type="GO" id="GO:0016020">
    <property type="term" value="C:membrane"/>
    <property type="evidence" value="ECO:0007669"/>
    <property type="project" value="UniProtKB-SubCell"/>
</dbReference>
<feature type="domain" description="Fibronectin type-III" evidence="9">
    <location>
        <begin position="56"/>
        <end position="158"/>
    </location>
</feature>
<comment type="subcellular location">
    <subcellularLocation>
        <location evidence="1">Membrane</location>
        <topology evidence="1">Single-pass type I membrane protein</topology>
    </subcellularLocation>
</comment>
<feature type="region of interest" description="Disordered" evidence="8">
    <location>
        <begin position="148"/>
        <end position="172"/>
    </location>
</feature>
<organism evidence="10 11">
    <name type="scientific">Eumeta variegata</name>
    <name type="common">Bagworm moth</name>
    <name type="synonym">Eumeta japonica</name>
    <dbReference type="NCBI Taxonomy" id="151549"/>
    <lineage>
        <taxon>Eukaryota</taxon>
        <taxon>Metazoa</taxon>
        <taxon>Ecdysozoa</taxon>
        <taxon>Arthropoda</taxon>
        <taxon>Hexapoda</taxon>
        <taxon>Insecta</taxon>
        <taxon>Pterygota</taxon>
        <taxon>Neoptera</taxon>
        <taxon>Endopterygota</taxon>
        <taxon>Lepidoptera</taxon>
        <taxon>Glossata</taxon>
        <taxon>Ditrysia</taxon>
        <taxon>Tineoidea</taxon>
        <taxon>Psychidae</taxon>
        <taxon>Oiketicinae</taxon>
        <taxon>Eumeta</taxon>
    </lineage>
</organism>
<protein>
    <submittedName>
        <fullName evidence="10">Neogenin</fullName>
    </submittedName>
</protein>
<gene>
    <name evidence="10" type="ORF">EVAR_60384_1</name>
</gene>
<dbReference type="Pfam" id="PF00041">
    <property type="entry name" value="fn3"/>
    <property type="match status" value="3"/>
</dbReference>
<dbReference type="PROSITE" id="PS50853">
    <property type="entry name" value="FN3"/>
    <property type="match status" value="5"/>
</dbReference>
<feature type="region of interest" description="Disordered" evidence="8">
    <location>
        <begin position="246"/>
        <end position="289"/>
    </location>
</feature>
<name>A0A4C1ZRH8_EUMVA</name>
<dbReference type="Pfam" id="PF06583">
    <property type="entry name" value="Neogenin_C"/>
    <property type="match status" value="2"/>
</dbReference>